<dbReference type="AlphaFoldDB" id="A0A6A5RZB7"/>
<dbReference type="Proteomes" id="UP000800082">
    <property type="component" value="Unassembled WGS sequence"/>
</dbReference>
<evidence type="ECO:0000313" key="1">
    <source>
        <dbReference type="EMBL" id="KAF1930597.1"/>
    </source>
</evidence>
<organism evidence="1 2">
    <name type="scientific">Didymella exigua CBS 183.55</name>
    <dbReference type="NCBI Taxonomy" id="1150837"/>
    <lineage>
        <taxon>Eukaryota</taxon>
        <taxon>Fungi</taxon>
        <taxon>Dikarya</taxon>
        <taxon>Ascomycota</taxon>
        <taxon>Pezizomycotina</taxon>
        <taxon>Dothideomycetes</taxon>
        <taxon>Pleosporomycetidae</taxon>
        <taxon>Pleosporales</taxon>
        <taxon>Pleosporineae</taxon>
        <taxon>Didymellaceae</taxon>
        <taxon>Didymella</taxon>
    </lineage>
</organism>
<protein>
    <submittedName>
        <fullName evidence="1">Uncharacterized protein</fullName>
    </submittedName>
</protein>
<evidence type="ECO:0000313" key="2">
    <source>
        <dbReference type="Proteomes" id="UP000800082"/>
    </source>
</evidence>
<gene>
    <name evidence="1" type="ORF">M421DRAFT_377440</name>
</gene>
<dbReference type="EMBL" id="ML978963">
    <property type="protein sequence ID" value="KAF1930597.1"/>
    <property type="molecule type" value="Genomic_DNA"/>
</dbReference>
<proteinExistence type="predicted"/>
<accession>A0A6A5RZB7</accession>
<sequence length="188" mass="21061">MASILGQIALMHGTGKANIKRDGNEQLQRAGEAHYYYPCKPPRACGALATFVNRARMMRDPSVSGNKQSASRQGTRFVQTRAWMRMPYGRRGWIQRTGPWQKAPDLCTKYHVSSRQSSYALGDIFVSLRPGEHSRRTRTNADPRLHCARSPPIPQTSFTNEAAGFQLLITEDRSGISHFSLATCTYLS</sequence>
<keyword evidence="2" id="KW-1185">Reference proteome</keyword>
<name>A0A6A5RZB7_9PLEO</name>
<reference evidence="1" key="1">
    <citation type="journal article" date="2020" name="Stud. Mycol.">
        <title>101 Dothideomycetes genomes: a test case for predicting lifestyles and emergence of pathogens.</title>
        <authorList>
            <person name="Haridas S."/>
            <person name="Albert R."/>
            <person name="Binder M."/>
            <person name="Bloem J."/>
            <person name="Labutti K."/>
            <person name="Salamov A."/>
            <person name="Andreopoulos B."/>
            <person name="Baker S."/>
            <person name="Barry K."/>
            <person name="Bills G."/>
            <person name="Bluhm B."/>
            <person name="Cannon C."/>
            <person name="Castanera R."/>
            <person name="Culley D."/>
            <person name="Daum C."/>
            <person name="Ezra D."/>
            <person name="Gonzalez J."/>
            <person name="Henrissat B."/>
            <person name="Kuo A."/>
            <person name="Liang C."/>
            <person name="Lipzen A."/>
            <person name="Lutzoni F."/>
            <person name="Magnuson J."/>
            <person name="Mondo S."/>
            <person name="Nolan M."/>
            <person name="Ohm R."/>
            <person name="Pangilinan J."/>
            <person name="Park H.-J."/>
            <person name="Ramirez L."/>
            <person name="Alfaro M."/>
            <person name="Sun H."/>
            <person name="Tritt A."/>
            <person name="Yoshinaga Y."/>
            <person name="Zwiers L.-H."/>
            <person name="Turgeon B."/>
            <person name="Goodwin S."/>
            <person name="Spatafora J."/>
            <person name="Crous P."/>
            <person name="Grigoriev I."/>
        </authorList>
    </citation>
    <scope>NUCLEOTIDE SEQUENCE</scope>
    <source>
        <strain evidence="1">CBS 183.55</strain>
    </source>
</reference>
<dbReference type="RefSeq" id="XP_033450845.1">
    <property type="nucleotide sequence ID" value="XM_033589826.1"/>
</dbReference>
<dbReference type="GeneID" id="54347474"/>